<name>A0AAD2CVW7_EUPCR</name>
<comment type="caution">
    <text evidence="1">The sequence shown here is derived from an EMBL/GenBank/DDBJ whole genome shotgun (WGS) entry which is preliminary data.</text>
</comment>
<gene>
    <name evidence="1" type="ORF">ECRASSUSDP1_LOCUS14257</name>
</gene>
<organism evidence="1 2">
    <name type="scientific">Euplotes crassus</name>
    <dbReference type="NCBI Taxonomy" id="5936"/>
    <lineage>
        <taxon>Eukaryota</taxon>
        <taxon>Sar</taxon>
        <taxon>Alveolata</taxon>
        <taxon>Ciliophora</taxon>
        <taxon>Intramacronucleata</taxon>
        <taxon>Spirotrichea</taxon>
        <taxon>Hypotrichia</taxon>
        <taxon>Euplotida</taxon>
        <taxon>Euplotidae</taxon>
        <taxon>Moneuplotes</taxon>
    </lineage>
</organism>
<dbReference type="Proteomes" id="UP001295684">
    <property type="component" value="Unassembled WGS sequence"/>
</dbReference>
<keyword evidence="2" id="KW-1185">Reference proteome</keyword>
<dbReference type="AlphaFoldDB" id="A0AAD2CVW7"/>
<sequence length="296" mass="35375">MEPDKEYKWAKDYVKDHLFTQKVPLTPAANLVNNIYLNNQNAINKMYSTPNKSKEKYYTPQMKRPLNLGKIKIDKIPKRRKSKKYSEYNFNKKPSGINLSQDPSSIKPLRMAERKDSQKIKIVDQNFPTKGYTNNRTIKPPIYPKLKKKFIKTDQETLPSVHKKHHKKRKYYSLKDHNGEKIMKIQKKALEKLKHEWNYKRSTNLLMMYNMNTIDYITKQLANDRKVMKRGLKVMNMKYINPEDHHPKKRAMEIKERYQDYHFLDNHQRSRTLDEQDSLMVHPYSGQSLYGGSSDF</sequence>
<accession>A0AAD2CVW7</accession>
<proteinExistence type="predicted"/>
<dbReference type="EMBL" id="CAMPGE010014238">
    <property type="protein sequence ID" value="CAI2372920.1"/>
    <property type="molecule type" value="Genomic_DNA"/>
</dbReference>
<reference evidence="1" key="1">
    <citation type="submission" date="2023-07" db="EMBL/GenBank/DDBJ databases">
        <authorList>
            <consortium name="AG Swart"/>
            <person name="Singh M."/>
            <person name="Singh A."/>
            <person name="Seah K."/>
            <person name="Emmerich C."/>
        </authorList>
    </citation>
    <scope>NUCLEOTIDE SEQUENCE</scope>
    <source>
        <strain evidence="1">DP1</strain>
    </source>
</reference>
<evidence type="ECO:0000313" key="1">
    <source>
        <dbReference type="EMBL" id="CAI2372920.1"/>
    </source>
</evidence>
<evidence type="ECO:0000313" key="2">
    <source>
        <dbReference type="Proteomes" id="UP001295684"/>
    </source>
</evidence>
<protein>
    <submittedName>
        <fullName evidence="1">Uncharacterized protein</fullName>
    </submittedName>
</protein>